<organism evidence="4 5">
    <name type="scientific">Pelomonas margarita</name>
    <dbReference type="NCBI Taxonomy" id="3299031"/>
    <lineage>
        <taxon>Bacteria</taxon>
        <taxon>Pseudomonadati</taxon>
        <taxon>Pseudomonadota</taxon>
        <taxon>Betaproteobacteria</taxon>
        <taxon>Burkholderiales</taxon>
        <taxon>Sphaerotilaceae</taxon>
        <taxon>Roseateles</taxon>
    </lineage>
</organism>
<dbReference type="SUPFAM" id="SSF48452">
    <property type="entry name" value="TPR-like"/>
    <property type="match status" value="1"/>
</dbReference>
<feature type="compositionally biased region" description="Low complexity" evidence="2">
    <location>
        <begin position="228"/>
        <end position="250"/>
    </location>
</feature>
<dbReference type="PROSITE" id="PS50005">
    <property type="entry name" value="TPR"/>
    <property type="match status" value="1"/>
</dbReference>
<reference evidence="4 5" key="1">
    <citation type="submission" date="2024-08" db="EMBL/GenBank/DDBJ databases">
        <authorList>
            <person name="Lu H."/>
        </authorList>
    </citation>
    <scope>NUCLEOTIDE SEQUENCE [LARGE SCALE GENOMIC DNA]</scope>
    <source>
        <strain evidence="4 5">LKC17W</strain>
    </source>
</reference>
<keyword evidence="5" id="KW-1185">Reference proteome</keyword>
<keyword evidence="1" id="KW-0802">TPR repeat</keyword>
<evidence type="ECO:0000313" key="5">
    <source>
        <dbReference type="Proteomes" id="UP001606301"/>
    </source>
</evidence>
<name>A0ABW7FCT0_9BURK</name>
<feature type="chain" id="PRO_5046283611" description="Tetratricopeptide repeat protein" evidence="3">
    <location>
        <begin position="30"/>
        <end position="250"/>
    </location>
</feature>
<dbReference type="InterPro" id="IPR019734">
    <property type="entry name" value="TPR_rpt"/>
</dbReference>
<sequence>MKTSVHARGMPLMLALALALTAQTPAALAQQQHGNGAPAPAGCGQPYNVYGPFDYRTASHHQKHMVEHAHFTRGVETLSRGATGPFGHDIGYTLAVFPNHPRAIHSMERLAEKQKADPPPRADMTIECYYARGMSFAPDDLVFRMLYVSFLTRNNRLDDARRFLEFVVERAGDNPLTHFNAGLLYFDMKDYDKALAMAHRAMDMGVQRVELRDRLTSVGRWKDPDPAAPADAASAAASAPSPAASEPAPR</sequence>
<accession>A0ABW7FCT0</accession>
<keyword evidence="3" id="KW-0732">Signal</keyword>
<evidence type="ECO:0000256" key="2">
    <source>
        <dbReference type="SAM" id="MobiDB-lite"/>
    </source>
</evidence>
<dbReference type="EMBL" id="JBIGHW010000001">
    <property type="protein sequence ID" value="MFG6439530.1"/>
    <property type="molecule type" value="Genomic_DNA"/>
</dbReference>
<evidence type="ECO:0000256" key="3">
    <source>
        <dbReference type="SAM" id="SignalP"/>
    </source>
</evidence>
<proteinExistence type="predicted"/>
<feature type="repeat" description="TPR" evidence="1">
    <location>
        <begin position="175"/>
        <end position="208"/>
    </location>
</feature>
<dbReference type="Proteomes" id="UP001606301">
    <property type="component" value="Unassembled WGS sequence"/>
</dbReference>
<evidence type="ECO:0000256" key="1">
    <source>
        <dbReference type="PROSITE-ProRule" id="PRU00339"/>
    </source>
</evidence>
<protein>
    <recommendedName>
        <fullName evidence="6">Tetratricopeptide repeat protein</fullName>
    </recommendedName>
</protein>
<dbReference type="Gene3D" id="1.25.40.10">
    <property type="entry name" value="Tetratricopeptide repeat domain"/>
    <property type="match status" value="1"/>
</dbReference>
<evidence type="ECO:0008006" key="6">
    <source>
        <dbReference type="Google" id="ProtNLM"/>
    </source>
</evidence>
<dbReference type="RefSeq" id="WP_394394955.1">
    <property type="nucleotide sequence ID" value="NZ_JBIGHW010000001.1"/>
</dbReference>
<feature type="signal peptide" evidence="3">
    <location>
        <begin position="1"/>
        <end position="29"/>
    </location>
</feature>
<comment type="caution">
    <text evidence="4">The sequence shown here is derived from an EMBL/GenBank/DDBJ whole genome shotgun (WGS) entry which is preliminary data.</text>
</comment>
<dbReference type="InterPro" id="IPR011990">
    <property type="entry name" value="TPR-like_helical_dom_sf"/>
</dbReference>
<gene>
    <name evidence="4" type="ORF">ACG0Z3_02455</name>
</gene>
<feature type="region of interest" description="Disordered" evidence="2">
    <location>
        <begin position="217"/>
        <end position="250"/>
    </location>
</feature>
<evidence type="ECO:0000313" key="4">
    <source>
        <dbReference type="EMBL" id="MFG6439530.1"/>
    </source>
</evidence>